<protein>
    <recommendedName>
        <fullName evidence="7">CARD domain-containing protein</fullName>
    </recommendedName>
</protein>
<accession>A0A3B4DAX3</accession>
<name>A0A3B4DAX3_PYGNA</name>
<keyword evidence="4" id="KW-0391">Immunity</keyword>
<dbReference type="InterPro" id="IPR051249">
    <property type="entry name" value="NLRP_Inflammasome"/>
</dbReference>
<dbReference type="GeneTree" id="ENSGT01110000267532"/>
<reference evidence="8 9" key="1">
    <citation type="submission" date="2020-10" db="EMBL/GenBank/DDBJ databases">
        <title>Pygocentrus nattereri (red-bellied piranha) genome, fPygNat1, primary haplotype.</title>
        <authorList>
            <person name="Myers G."/>
            <person name="Meyer A."/>
            <person name="Karagic N."/>
            <person name="Pippel M."/>
            <person name="Winkler S."/>
            <person name="Tracey A."/>
            <person name="Wood J."/>
            <person name="Formenti G."/>
            <person name="Howe K."/>
            <person name="Fedrigo O."/>
            <person name="Jarvis E.D."/>
        </authorList>
    </citation>
    <scope>NUCLEOTIDE SEQUENCE [LARGE SCALE GENOMIC DNA]</scope>
</reference>
<dbReference type="GO" id="GO:0006954">
    <property type="term" value="P:inflammatory response"/>
    <property type="evidence" value="ECO:0007669"/>
    <property type="project" value="UniProtKB-KW"/>
</dbReference>
<dbReference type="AlphaFoldDB" id="A0A3B4DAX3"/>
<dbReference type="Proteomes" id="UP001501920">
    <property type="component" value="Chromosome 22"/>
</dbReference>
<organism evidence="8 9">
    <name type="scientific">Pygocentrus nattereri</name>
    <name type="common">Red-bellied piranha</name>
    <dbReference type="NCBI Taxonomy" id="42514"/>
    <lineage>
        <taxon>Eukaryota</taxon>
        <taxon>Metazoa</taxon>
        <taxon>Chordata</taxon>
        <taxon>Craniata</taxon>
        <taxon>Vertebrata</taxon>
        <taxon>Euteleostomi</taxon>
        <taxon>Actinopterygii</taxon>
        <taxon>Neopterygii</taxon>
        <taxon>Teleostei</taxon>
        <taxon>Ostariophysi</taxon>
        <taxon>Characiformes</taxon>
        <taxon>Characoidei</taxon>
        <taxon>Pygocentrus</taxon>
    </lineage>
</organism>
<dbReference type="Gene3D" id="1.10.533.10">
    <property type="entry name" value="Death Domain, Fas"/>
    <property type="match status" value="1"/>
</dbReference>
<evidence type="ECO:0000256" key="6">
    <source>
        <dbReference type="SAM" id="SignalP"/>
    </source>
</evidence>
<proteinExistence type="predicted"/>
<dbReference type="PANTHER" id="PTHR46985:SF2">
    <property type="entry name" value="APOPTOSIS-ASSOCIATED SPECK-LIKE PROTEIN CONTAINING A CARD"/>
    <property type="match status" value="1"/>
</dbReference>
<sequence>MTLTHSLSLSLSLCLSLSLSLYIPKKQMFLHLVLFKSSIHFVDFHRKSLIQKVKLVEPIADDLYPKISEEKYSRIKEAKTSQDKMRVIYDDILLSGGQMLKEVFLQSLRQNEPDLIAELSRS</sequence>
<dbReference type="OMA" id="IICKHTH"/>
<keyword evidence="9" id="KW-1185">Reference proteome</keyword>
<evidence type="ECO:0000256" key="3">
    <source>
        <dbReference type="ARBA" id="ARBA00022588"/>
    </source>
</evidence>
<dbReference type="InterPro" id="IPR001315">
    <property type="entry name" value="CARD"/>
</dbReference>
<keyword evidence="2" id="KW-0963">Cytoplasm</keyword>
<comment type="subcellular location">
    <subcellularLocation>
        <location evidence="1">Cytoplasm</location>
        <location evidence="1">Cytosol</location>
    </subcellularLocation>
</comment>
<keyword evidence="5" id="KW-0395">Inflammatory response</keyword>
<dbReference type="SUPFAM" id="SSF47986">
    <property type="entry name" value="DEATH domain"/>
    <property type="match status" value="1"/>
</dbReference>
<evidence type="ECO:0000256" key="2">
    <source>
        <dbReference type="ARBA" id="ARBA00022490"/>
    </source>
</evidence>
<keyword evidence="3" id="KW-0399">Innate immunity</keyword>
<dbReference type="GO" id="GO:0042981">
    <property type="term" value="P:regulation of apoptotic process"/>
    <property type="evidence" value="ECO:0007669"/>
    <property type="project" value="InterPro"/>
</dbReference>
<dbReference type="GO" id="GO:0045087">
    <property type="term" value="P:innate immune response"/>
    <property type="evidence" value="ECO:0007669"/>
    <property type="project" value="UniProtKB-KW"/>
</dbReference>
<evidence type="ECO:0000313" key="9">
    <source>
        <dbReference type="Proteomes" id="UP001501920"/>
    </source>
</evidence>
<dbReference type="PROSITE" id="PS50209">
    <property type="entry name" value="CARD"/>
    <property type="match status" value="1"/>
</dbReference>
<evidence type="ECO:0000259" key="7">
    <source>
        <dbReference type="PROSITE" id="PS50209"/>
    </source>
</evidence>
<evidence type="ECO:0000256" key="4">
    <source>
        <dbReference type="ARBA" id="ARBA00022859"/>
    </source>
</evidence>
<feature type="signal peptide" evidence="6">
    <location>
        <begin position="1"/>
        <end position="20"/>
    </location>
</feature>
<feature type="domain" description="CARD" evidence="7">
    <location>
        <begin position="34"/>
        <end position="122"/>
    </location>
</feature>
<feature type="chain" id="PRO_5043859459" description="CARD domain-containing protein" evidence="6">
    <location>
        <begin position="21"/>
        <end position="122"/>
    </location>
</feature>
<reference evidence="8" key="3">
    <citation type="submission" date="2025-09" db="UniProtKB">
        <authorList>
            <consortium name="Ensembl"/>
        </authorList>
    </citation>
    <scope>IDENTIFICATION</scope>
</reference>
<dbReference type="InterPro" id="IPR011029">
    <property type="entry name" value="DEATH-like_dom_sf"/>
</dbReference>
<evidence type="ECO:0000256" key="5">
    <source>
        <dbReference type="ARBA" id="ARBA00023198"/>
    </source>
</evidence>
<dbReference type="PANTHER" id="PTHR46985">
    <property type="entry name" value="NACHT, LRR AND PYD DOMAINS-CONTAINING PROTEIN 1"/>
    <property type="match status" value="1"/>
</dbReference>
<reference evidence="8" key="2">
    <citation type="submission" date="2025-08" db="UniProtKB">
        <authorList>
            <consortium name="Ensembl"/>
        </authorList>
    </citation>
    <scope>IDENTIFICATION</scope>
</reference>
<dbReference type="GO" id="GO:0005829">
    <property type="term" value="C:cytosol"/>
    <property type="evidence" value="ECO:0007669"/>
    <property type="project" value="UniProtKB-SubCell"/>
</dbReference>
<keyword evidence="6" id="KW-0732">Signal</keyword>
<evidence type="ECO:0000313" key="8">
    <source>
        <dbReference type="Ensembl" id="ENSPNAP00000021502.2"/>
    </source>
</evidence>
<evidence type="ECO:0000256" key="1">
    <source>
        <dbReference type="ARBA" id="ARBA00004514"/>
    </source>
</evidence>
<dbReference type="Ensembl" id="ENSPNAT00000032826.2">
    <property type="protein sequence ID" value="ENSPNAP00000021502.2"/>
    <property type="gene ID" value="ENSPNAG00000028574.2"/>
</dbReference>
<dbReference type="Pfam" id="PF00619">
    <property type="entry name" value="CARD"/>
    <property type="match status" value="1"/>
</dbReference>